<organism evidence="1 2">
    <name type="scientific">Segetibacter aerophilus</name>
    <dbReference type="NCBI Taxonomy" id="670293"/>
    <lineage>
        <taxon>Bacteria</taxon>
        <taxon>Pseudomonadati</taxon>
        <taxon>Bacteroidota</taxon>
        <taxon>Chitinophagia</taxon>
        <taxon>Chitinophagales</taxon>
        <taxon>Chitinophagaceae</taxon>
        <taxon>Segetibacter</taxon>
    </lineage>
</organism>
<dbReference type="AlphaFoldDB" id="A0A512BA09"/>
<protein>
    <recommendedName>
        <fullName evidence="3">Virion morphogenesis protein</fullName>
    </recommendedName>
</protein>
<dbReference type="RefSeq" id="WP_147202840.1">
    <property type="nucleotide sequence ID" value="NZ_BJYT01000004.1"/>
</dbReference>
<accession>A0A512BA09</accession>
<sequence>MITIKTNIGQAVQVTIKKLEKLEDMDKLNRVIATSVLGMMKTRIHEKGLNAENKQIGTYSKGYMVIRTGSFVNAKRVSRGANKGRLKDAGVFTDRTIRLSKRVRVFIGEDKVEKGRPKYNRTSDNKVIASLTRQMENDMKVIAIKSGSYGIGYTNALNYNKSQWVEKTYKQEGRIFSLSPDEVEAVTNIANQYVKDALS</sequence>
<dbReference type="OrthoDB" id="1494770at2"/>
<evidence type="ECO:0000313" key="2">
    <source>
        <dbReference type="Proteomes" id="UP000321513"/>
    </source>
</evidence>
<evidence type="ECO:0000313" key="1">
    <source>
        <dbReference type="EMBL" id="GEO08773.1"/>
    </source>
</evidence>
<comment type="caution">
    <text evidence="1">The sequence shown here is derived from an EMBL/GenBank/DDBJ whole genome shotgun (WGS) entry which is preliminary data.</text>
</comment>
<keyword evidence="2" id="KW-1185">Reference proteome</keyword>
<name>A0A512BA09_9BACT</name>
<dbReference type="EMBL" id="BJYT01000004">
    <property type="protein sequence ID" value="GEO08773.1"/>
    <property type="molecule type" value="Genomic_DNA"/>
</dbReference>
<reference evidence="1 2" key="1">
    <citation type="submission" date="2019-07" db="EMBL/GenBank/DDBJ databases">
        <title>Whole genome shotgun sequence of Segetibacter aerophilus NBRC 106135.</title>
        <authorList>
            <person name="Hosoyama A."/>
            <person name="Uohara A."/>
            <person name="Ohji S."/>
            <person name="Ichikawa N."/>
        </authorList>
    </citation>
    <scope>NUCLEOTIDE SEQUENCE [LARGE SCALE GENOMIC DNA]</scope>
    <source>
        <strain evidence="1 2">NBRC 106135</strain>
    </source>
</reference>
<gene>
    <name evidence="1" type="ORF">SAE01_12690</name>
</gene>
<proteinExistence type="predicted"/>
<dbReference type="Proteomes" id="UP000321513">
    <property type="component" value="Unassembled WGS sequence"/>
</dbReference>
<evidence type="ECO:0008006" key="3">
    <source>
        <dbReference type="Google" id="ProtNLM"/>
    </source>
</evidence>